<keyword evidence="2" id="KW-0804">Transcription</keyword>
<evidence type="ECO:0000256" key="3">
    <source>
        <dbReference type="SAM" id="MobiDB-lite"/>
    </source>
</evidence>
<feature type="domain" description="TAFII-230 TBP-binding" evidence="4">
    <location>
        <begin position="16"/>
        <end position="51"/>
    </location>
</feature>
<comment type="caution">
    <text evidence="5">The sequence shown here is derived from an EMBL/GenBank/DDBJ whole genome shotgun (WGS) entry which is preliminary data.</text>
</comment>
<dbReference type="GO" id="GO:0004402">
    <property type="term" value="F:histone acetyltransferase activity"/>
    <property type="evidence" value="ECO:0007669"/>
    <property type="project" value="InterPro"/>
</dbReference>
<dbReference type="EMBL" id="JAJFAZ020000001">
    <property type="protein sequence ID" value="KAI5347671.1"/>
    <property type="molecule type" value="Genomic_DNA"/>
</dbReference>
<evidence type="ECO:0000313" key="6">
    <source>
        <dbReference type="Proteomes" id="UP001054821"/>
    </source>
</evidence>
<feature type="region of interest" description="Disordered" evidence="3">
    <location>
        <begin position="736"/>
        <end position="758"/>
    </location>
</feature>
<dbReference type="GO" id="GO:0005669">
    <property type="term" value="C:transcription factor TFIID complex"/>
    <property type="evidence" value="ECO:0007669"/>
    <property type="project" value="InterPro"/>
</dbReference>
<sequence>MGYDSCDDEVYEEFGRGNRFLGFMFGNVNESGDLDVDYLDDNAKEHLAAFSDNLGPSLIKLDHTDVEQEYDGNKADNAVDYFDFDEEDHDPLLPRNEYDLYVDQVSLASLVPTTTTGSVFDDENYDEEEIEEQVEHDHVVATENKVDVDVVVHVDVQTIYLPAEEGQVFSDKSCTLTPTPLPVLCIEDGLAILRFSEIFGADHDRLSYSAPKHRHTKSMDVSDDIVEDDEEEAFLQGFQSLTVKHGISESSFKDDDSNFTKLKDSCFVAEPMKQDLTVHVSEERERQSPLVSKFFPLDLQDWEDGIVWGNSPIASDSDVESCEISGPDHEASVKNDTEPDNGPQNMLHNSSSSNSSLTLSASRCHPQILRLDVDDSADGTRQNAGEKLQQSDGARQLIRKLASQNRDMLEGSWLDQIIWDPDSDTPTQKPKLIIDLQDEQMLFEVLDNKDSEHLRLHSMAMMVSRPLKPSNGDSFELIDNEGQFSWQDVASDRYYSKSKTAHQPKSNSKKHIARGIKVYQSQPSLGKKKSAACRGRTTVTGADHTDPRRLSMEAAQEVPFRFGVSDELIARQTRWHRIPMTSKLSSEQAASGVKVQSFSSAIGGDENENGCEGNNGDLDSFAGDLESLLDAEECDQEGLGLGDDHESKHDKPDGVKGHKKRSRLSIPQTEEEIEDEATEQSRLLMDDDKTARKKKKVRFVEEEAGLAPGSQTCFGIENPERPVTQIIGAAKAKGSYTSKENPVGDAKVAGNLPKRNKTGKCKGIRNNYATEDTGLMNKKVIISINGDKGFQEKKSARQSFNCGACDQPGHMRTNKNCPKYMHGEDIDRASQKSATLNPSCQSQPKTRAKEMIPKSSATKISVVEASQVENLGLSTKLPRLKFKCGPNKIKSENVPVEPPSVNHDTESQKATVVIQAPANTDREEMESSQQQGPSAEAKKEPHRCHKKIVIKLPKKLLI</sequence>
<feature type="region of interest" description="Disordered" evidence="3">
    <location>
        <begin position="886"/>
        <end position="945"/>
    </location>
</feature>
<dbReference type="Pfam" id="PF09247">
    <property type="entry name" value="TBP-binding"/>
    <property type="match status" value="1"/>
</dbReference>
<dbReference type="InterPro" id="IPR009067">
    <property type="entry name" value="TAF_II_230-bd"/>
</dbReference>
<feature type="region of interest" description="Disordered" evidence="3">
    <location>
        <begin position="373"/>
        <end position="393"/>
    </location>
</feature>
<keyword evidence="1" id="KW-0805">Transcription regulation</keyword>
<feature type="compositionally biased region" description="Basic and acidic residues" evidence="3">
    <location>
        <begin position="326"/>
        <end position="337"/>
    </location>
</feature>
<accession>A0AAD4WSR1</accession>
<evidence type="ECO:0000256" key="2">
    <source>
        <dbReference type="ARBA" id="ARBA00023163"/>
    </source>
</evidence>
<organism evidence="5 6">
    <name type="scientific">Prunus dulcis</name>
    <name type="common">Almond</name>
    <name type="synonym">Amygdalus dulcis</name>
    <dbReference type="NCBI Taxonomy" id="3755"/>
    <lineage>
        <taxon>Eukaryota</taxon>
        <taxon>Viridiplantae</taxon>
        <taxon>Streptophyta</taxon>
        <taxon>Embryophyta</taxon>
        <taxon>Tracheophyta</taxon>
        <taxon>Spermatophyta</taxon>
        <taxon>Magnoliopsida</taxon>
        <taxon>eudicotyledons</taxon>
        <taxon>Gunneridae</taxon>
        <taxon>Pentapetalae</taxon>
        <taxon>rosids</taxon>
        <taxon>fabids</taxon>
        <taxon>Rosales</taxon>
        <taxon>Rosaceae</taxon>
        <taxon>Amygdaloideae</taxon>
        <taxon>Amygdaleae</taxon>
        <taxon>Prunus</taxon>
    </lineage>
</organism>
<feature type="compositionally biased region" description="Acidic residues" evidence="3">
    <location>
        <begin position="669"/>
        <end position="678"/>
    </location>
</feature>
<dbReference type="InterPro" id="IPR040240">
    <property type="entry name" value="TAF1"/>
</dbReference>
<reference evidence="5 6" key="1">
    <citation type="journal article" date="2022" name="G3 (Bethesda)">
        <title>Whole-genome sequence and methylome profiling of the almond [Prunus dulcis (Mill.) D.A. Webb] cultivar 'Nonpareil'.</title>
        <authorList>
            <person name="D'Amico-Willman K.M."/>
            <person name="Ouma W.Z."/>
            <person name="Meulia T."/>
            <person name="Sideli G.M."/>
            <person name="Gradziel T.M."/>
            <person name="Fresnedo-Ramirez J."/>
        </authorList>
    </citation>
    <scope>NUCLEOTIDE SEQUENCE [LARGE SCALE GENOMIC DNA]</scope>
    <source>
        <strain evidence="5">Clone GOH B32 T37-40</strain>
    </source>
</reference>
<name>A0AAD4WSR1_PRUDU</name>
<feature type="region of interest" description="Disordered" evidence="3">
    <location>
        <begin position="830"/>
        <end position="853"/>
    </location>
</feature>
<feature type="compositionally biased region" description="Basic and acidic residues" evidence="3">
    <location>
        <begin position="642"/>
        <end position="656"/>
    </location>
</feature>
<dbReference type="GO" id="GO:0017025">
    <property type="term" value="F:TBP-class protein binding"/>
    <property type="evidence" value="ECO:0007669"/>
    <property type="project" value="InterPro"/>
</dbReference>
<dbReference type="GO" id="GO:0051123">
    <property type="term" value="P:RNA polymerase II preinitiation complex assembly"/>
    <property type="evidence" value="ECO:0007669"/>
    <property type="project" value="TreeGrafter"/>
</dbReference>
<feature type="region of interest" description="Disordered" evidence="3">
    <location>
        <begin position="313"/>
        <end position="359"/>
    </location>
</feature>
<keyword evidence="6" id="KW-1185">Reference proteome</keyword>
<protein>
    <recommendedName>
        <fullName evidence="4">TAFII-230 TBP-binding domain-containing protein</fullName>
    </recommendedName>
</protein>
<dbReference type="PANTHER" id="PTHR13900:SF0">
    <property type="entry name" value="TRANSCRIPTION INITIATION FACTOR TFIID SUBUNIT 1"/>
    <property type="match status" value="1"/>
</dbReference>
<dbReference type="AlphaFoldDB" id="A0AAD4WSR1"/>
<evidence type="ECO:0000313" key="5">
    <source>
        <dbReference type="EMBL" id="KAI5347671.1"/>
    </source>
</evidence>
<feature type="region of interest" description="Disordered" evidence="3">
    <location>
        <begin position="637"/>
        <end position="678"/>
    </location>
</feature>
<dbReference type="GO" id="GO:0016251">
    <property type="term" value="F:RNA polymerase II general transcription initiation factor activity"/>
    <property type="evidence" value="ECO:0007669"/>
    <property type="project" value="InterPro"/>
</dbReference>
<gene>
    <name evidence="5" type="ORF">L3X38_000558</name>
</gene>
<feature type="region of interest" description="Disordered" evidence="3">
    <location>
        <begin position="519"/>
        <end position="549"/>
    </location>
</feature>
<evidence type="ECO:0000256" key="1">
    <source>
        <dbReference type="ARBA" id="ARBA00023015"/>
    </source>
</evidence>
<dbReference type="InterPro" id="IPR036741">
    <property type="entry name" value="TAFII-230_TBP-bd_sf"/>
</dbReference>
<feature type="compositionally biased region" description="Low complexity" evidence="3">
    <location>
        <begin position="345"/>
        <end position="359"/>
    </location>
</feature>
<feature type="compositionally biased region" description="Polar residues" evidence="3">
    <location>
        <begin position="831"/>
        <end position="845"/>
    </location>
</feature>
<dbReference type="Proteomes" id="UP001054821">
    <property type="component" value="Chromosome 1"/>
</dbReference>
<dbReference type="SUPFAM" id="SSF47055">
    <property type="entry name" value="TAF(II)230 TBP-binding fragment"/>
    <property type="match status" value="1"/>
</dbReference>
<feature type="compositionally biased region" description="Polar residues" evidence="3">
    <location>
        <begin position="379"/>
        <end position="393"/>
    </location>
</feature>
<dbReference type="PANTHER" id="PTHR13900">
    <property type="entry name" value="TRANSCRIPTION INITIATION FACTOR TFIID"/>
    <property type="match status" value="1"/>
</dbReference>
<proteinExistence type="predicted"/>
<evidence type="ECO:0000259" key="4">
    <source>
        <dbReference type="Pfam" id="PF09247"/>
    </source>
</evidence>